<feature type="region of interest" description="Disordered" evidence="1">
    <location>
        <begin position="48"/>
        <end position="74"/>
    </location>
</feature>
<dbReference type="AlphaFoldDB" id="A0A7S2SMK6"/>
<dbReference type="Pfam" id="PF01593">
    <property type="entry name" value="Amino_oxidase"/>
    <property type="match status" value="1"/>
</dbReference>
<dbReference type="EMBL" id="HBHJ01025135">
    <property type="protein sequence ID" value="CAD9704480.1"/>
    <property type="molecule type" value="Transcribed_RNA"/>
</dbReference>
<dbReference type="PANTHER" id="PTHR10742">
    <property type="entry name" value="FLAVIN MONOAMINE OXIDASE"/>
    <property type="match status" value="1"/>
</dbReference>
<dbReference type="InterPro" id="IPR036188">
    <property type="entry name" value="FAD/NAD-bd_sf"/>
</dbReference>
<gene>
    <name evidence="3" type="ORF">RMAR1173_LOCUS16556</name>
</gene>
<feature type="region of interest" description="Disordered" evidence="1">
    <location>
        <begin position="291"/>
        <end position="311"/>
    </location>
</feature>
<evidence type="ECO:0000256" key="1">
    <source>
        <dbReference type="SAM" id="MobiDB-lite"/>
    </source>
</evidence>
<feature type="compositionally biased region" description="Basic and acidic residues" evidence="1">
    <location>
        <begin position="366"/>
        <end position="377"/>
    </location>
</feature>
<feature type="compositionally biased region" description="Low complexity" evidence="1">
    <location>
        <begin position="57"/>
        <end position="68"/>
    </location>
</feature>
<feature type="domain" description="Amine oxidase" evidence="2">
    <location>
        <begin position="546"/>
        <end position="781"/>
    </location>
</feature>
<feature type="region of interest" description="Disordered" evidence="1">
    <location>
        <begin position="1"/>
        <end position="33"/>
    </location>
</feature>
<dbReference type="InterPro" id="IPR050281">
    <property type="entry name" value="Flavin_monoamine_oxidase"/>
</dbReference>
<feature type="region of interest" description="Disordered" evidence="1">
    <location>
        <begin position="366"/>
        <end position="439"/>
    </location>
</feature>
<reference evidence="3" key="1">
    <citation type="submission" date="2021-01" db="EMBL/GenBank/DDBJ databases">
        <authorList>
            <person name="Corre E."/>
            <person name="Pelletier E."/>
            <person name="Niang G."/>
            <person name="Scheremetjew M."/>
            <person name="Finn R."/>
            <person name="Kale V."/>
            <person name="Holt S."/>
            <person name="Cochrane G."/>
            <person name="Meng A."/>
            <person name="Brown T."/>
            <person name="Cohen L."/>
        </authorList>
    </citation>
    <scope>NUCLEOTIDE SEQUENCE</scope>
    <source>
        <strain evidence="3">CCMP1243</strain>
    </source>
</reference>
<evidence type="ECO:0000259" key="2">
    <source>
        <dbReference type="Pfam" id="PF01593"/>
    </source>
</evidence>
<dbReference type="InterPro" id="IPR011011">
    <property type="entry name" value="Znf_FYVE_PHD"/>
</dbReference>
<dbReference type="PANTHER" id="PTHR10742:SF410">
    <property type="entry name" value="LYSINE-SPECIFIC HISTONE DEMETHYLASE 2"/>
    <property type="match status" value="1"/>
</dbReference>
<feature type="region of interest" description="Disordered" evidence="1">
    <location>
        <begin position="995"/>
        <end position="1040"/>
    </location>
</feature>
<dbReference type="SUPFAM" id="SSF57903">
    <property type="entry name" value="FYVE/PHD zinc finger"/>
    <property type="match status" value="1"/>
</dbReference>
<feature type="compositionally biased region" description="Basic and acidic residues" evidence="1">
    <location>
        <begin position="298"/>
        <end position="311"/>
    </location>
</feature>
<feature type="compositionally biased region" description="Low complexity" evidence="1">
    <location>
        <begin position="100"/>
        <end position="118"/>
    </location>
</feature>
<feature type="region of interest" description="Disordered" evidence="1">
    <location>
        <begin position="498"/>
        <end position="542"/>
    </location>
</feature>
<dbReference type="SUPFAM" id="SSF51905">
    <property type="entry name" value="FAD/NAD(P)-binding domain"/>
    <property type="match status" value="1"/>
</dbReference>
<dbReference type="Gene3D" id="3.30.40.10">
    <property type="entry name" value="Zinc/RING finger domain, C3HC4 (zinc finger)"/>
    <property type="match status" value="1"/>
</dbReference>
<dbReference type="InterPro" id="IPR013083">
    <property type="entry name" value="Znf_RING/FYVE/PHD"/>
</dbReference>
<organism evidence="3">
    <name type="scientific">Rhizochromulina marina</name>
    <dbReference type="NCBI Taxonomy" id="1034831"/>
    <lineage>
        <taxon>Eukaryota</taxon>
        <taxon>Sar</taxon>
        <taxon>Stramenopiles</taxon>
        <taxon>Ochrophyta</taxon>
        <taxon>Dictyochophyceae</taxon>
        <taxon>Rhizochromulinales</taxon>
        <taxon>Rhizochromulina</taxon>
    </lineage>
</organism>
<sequence>MDMPGGSPGVAMAADPAAMGSPPRQPAAQGLAGLAGLAGGKAWAPQVIEARPGPRGGSWSPEGSAAAASGGGTSTGSPLIKVKVVDWVQASLGPRTAEQEVSSEGGSPSGPAAGSDSPVSLGKGIRVIILGAGAAGLSAAATLERALPGADVRIFEARNRIGGRIHSARLPRDIKTHRDGKAPGVVALEDSCSVDLGASYVHGCNITNPVWRLAKVTERLLDTTKGGYSEGWGHTCIWRSLDGTILPSDSVRRVFSLAWKLKAQVEDPEVEHCPEFAQICGIKRPRPGCVSLASPPPKEARGSDGGREDVPLRPVVDACATKLLTRLKRPLTALEQRVLKCTEVLLWSYVAPMNELSTRAIWATHKEEDETHREDSAGRATPPPTPGVVGAAQDSQASSSENAHRGRKRSAPKPFDPGQSEDPQRQRGSGGRGRRTIDDDADLDKLSWNDGLVVDGYHDLVVKQLAPGNHIETNRVVRQVEWQSTDRFGRPVCRVTSMARRRDRNDPSPRHTTPASGFAEHVPEGAGLEEDGLNTGSEDNPDGDLRVDECDFVVVALPLGVMKGLHPDSAVAWTPALPPRKREAISRIGFGAENKVILRFPEIFWDQEAPYIQTVDERFRVLNGHYFHKPNTLVVHCSPPFGNGYNGLSDAQVIDQVLGTLRGMYGAHRVPMPVFSHVTRWHEDPFSMGAYSYWKAGMSFDHVQDYARPEPDPELHSSTRIQDPTSEHFGGLDLEDSGAGDAAGADWAIPRLFFCGEHATIRDAQCVHGACVSGERAGRQVAAAALGQLTDLAVSCRMGEEFWFVGEEEEPPAQDKRPQADGHSPARVQPDVLRNPSFSPFPTMECVEWFGRRWNFRCPCGKSGENYDDGTEMIECSRCKVWQHVVCVRLCKGVPRSLGGHAGSAALGKRTWGPETDDGDDPVHLCRSCAPSSYQHANPLEARRYLERLAHAISQPRLLDTERKVETVQVSSEDDEGGRVEAFWSLDGPHELPNLVPFASSAKSEDEEAEEVVDKEREWSFTNEDLDEASPAGPFSSVPL</sequence>
<dbReference type="Gene3D" id="3.50.50.60">
    <property type="entry name" value="FAD/NAD(P)-binding domain"/>
    <property type="match status" value="2"/>
</dbReference>
<feature type="region of interest" description="Disordered" evidence="1">
    <location>
        <begin position="94"/>
        <end position="118"/>
    </location>
</feature>
<feature type="region of interest" description="Disordered" evidence="1">
    <location>
        <begin position="808"/>
        <end position="834"/>
    </location>
</feature>
<dbReference type="Gene3D" id="3.90.660.10">
    <property type="match status" value="1"/>
</dbReference>
<dbReference type="Pfam" id="PF13450">
    <property type="entry name" value="NAD_binding_8"/>
    <property type="match status" value="1"/>
</dbReference>
<dbReference type="SUPFAM" id="SSF54373">
    <property type="entry name" value="FAD-linked reductases, C-terminal domain"/>
    <property type="match status" value="1"/>
</dbReference>
<evidence type="ECO:0000313" key="3">
    <source>
        <dbReference type="EMBL" id="CAD9704480.1"/>
    </source>
</evidence>
<protein>
    <recommendedName>
        <fullName evidence="2">Amine oxidase domain-containing protein</fullName>
    </recommendedName>
</protein>
<accession>A0A7S2SMK6</accession>
<proteinExistence type="predicted"/>
<name>A0A7S2SMK6_9STRA</name>
<dbReference type="GO" id="GO:0016491">
    <property type="term" value="F:oxidoreductase activity"/>
    <property type="evidence" value="ECO:0007669"/>
    <property type="project" value="InterPro"/>
</dbReference>
<dbReference type="InterPro" id="IPR002937">
    <property type="entry name" value="Amino_oxidase"/>
</dbReference>